<feature type="domain" description="Cupin type-2" evidence="3">
    <location>
        <begin position="69"/>
        <end position="135"/>
    </location>
</feature>
<evidence type="ECO:0000256" key="2">
    <source>
        <dbReference type="SAM" id="MobiDB-lite"/>
    </source>
</evidence>
<dbReference type="AlphaFoldDB" id="A0A6I3JF14"/>
<accession>A0A6I3JF14</accession>
<dbReference type="InterPro" id="IPR011051">
    <property type="entry name" value="RmlC_Cupin_sf"/>
</dbReference>
<sequence length="161" mass="17674">MSDTVPQQPEQSQQSQQSQQPARPVFRTTIDDVPLEQDLREDEGWVDMQVQYLINSERGGSDGLTVGRTVLPPGARHDRHLHPDADEFLVVMSGRGEIHTNHGREPSQAGDVIFTPRGNYHGFVNTGEEDVLLIWGWSGAGSLEAAGYGLPGPDESFADPE</sequence>
<comment type="caution">
    <text evidence="4">The sequence shown here is derived from an EMBL/GenBank/DDBJ whole genome shotgun (WGS) entry which is preliminary data.</text>
</comment>
<dbReference type="PANTHER" id="PTHR35848">
    <property type="entry name" value="OXALATE-BINDING PROTEIN"/>
    <property type="match status" value="1"/>
</dbReference>
<keyword evidence="1" id="KW-0479">Metal-binding</keyword>
<feature type="region of interest" description="Disordered" evidence="2">
    <location>
        <begin position="1"/>
        <end position="26"/>
    </location>
</feature>
<dbReference type="Gene3D" id="2.60.120.10">
    <property type="entry name" value="Jelly Rolls"/>
    <property type="match status" value="1"/>
</dbReference>
<evidence type="ECO:0000313" key="5">
    <source>
        <dbReference type="Proteomes" id="UP000433406"/>
    </source>
</evidence>
<proteinExistence type="predicted"/>
<dbReference type="InterPro" id="IPR014710">
    <property type="entry name" value="RmlC-like_jellyroll"/>
</dbReference>
<organism evidence="4 5">
    <name type="scientific">Nocardioides marmotae</name>
    <dbReference type="NCBI Taxonomy" id="2663857"/>
    <lineage>
        <taxon>Bacteria</taxon>
        <taxon>Bacillati</taxon>
        <taxon>Actinomycetota</taxon>
        <taxon>Actinomycetes</taxon>
        <taxon>Propionibacteriales</taxon>
        <taxon>Nocardioidaceae</taxon>
        <taxon>Nocardioides</taxon>
    </lineage>
</organism>
<reference evidence="4 5" key="1">
    <citation type="submission" date="2019-10" db="EMBL/GenBank/DDBJ databases">
        <title>Nocardioides novel species isolated from the excrement of Marmot.</title>
        <authorList>
            <person name="Zhang G."/>
        </authorList>
    </citation>
    <scope>NUCLEOTIDE SEQUENCE [LARGE SCALE GENOMIC DNA]</scope>
    <source>
        <strain evidence="5">zg-579</strain>
    </source>
</reference>
<gene>
    <name evidence="4" type="ORF">GGQ22_16865</name>
</gene>
<dbReference type="EMBL" id="WLCI01000018">
    <property type="protein sequence ID" value="MTB96750.1"/>
    <property type="molecule type" value="Genomic_DNA"/>
</dbReference>
<protein>
    <submittedName>
        <fullName evidence="4">Cupin domain-containing protein</fullName>
    </submittedName>
</protein>
<dbReference type="RefSeq" id="WP_154612522.1">
    <property type="nucleotide sequence ID" value="NZ_CP053660.1"/>
</dbReference>
<dbReference type="Proteomes" id="UP000433406">
    <property type="component" value="Unassembled WGS sequence"/>
</dbReference>
<feature type="compositionally biased region" description="Low complexity" evidence="2">
    <location>
        <begin position="1"/>
        <end position="21"/>
    </location>
</feature>
<dbReference type="CDD" id="cd02208">
    <property type="entry name" value="cupin_RmlC-like"/>
    <property type="match status" value="1"/>
</dbReference>
<dbReference type="Pfam" id="PF07883">
    <property type="entry name" value="Cupin_2"/>
    <property type="match status" value="1"/>
</dbReference>
<evidence type="ECO:0000313" key="4">
    <source>
        <dbReference type="EMBL" id="MTB96750.1"/>
    </source>
</evidence>
<dbReference type="GO" id="GO:0046872">
    <property type="term" value="F:metal ion binding"/>
    <property type="evidence" value="ECO:0007669"/>
    <property type="project" value="UniProtKB-KW"/>
</dbReference>
<dbReference type="PANTHER" id="PTHR35848:SF6">
    <property type="entry name" value="CUPIN TYPE-2 DOMAIN-CONTAINING PROTEIN"/>
    <property type="match status" value="1"/>
</dbReference>
<evidence type="ECO:0000256" key="1">
    <source>
        <dbReference type="ARBA" id="ARBA00022723"/>
    </source>
</evidence>
<dbReference type="InterPro" id="IPR013096">
    <property type="entry name" value="Cupin_2"/>
</dbReference>
<evidence type="ECO:0000259" key="3">
    <source>
        <dbReference type="Pfam" id="PF07883"/>
    </source>
</evidence>
<name>A0A6I3JF14_9ACTN</name>
<keyword evidence="5" id="KW-1185">Reference proteome</keyword>
<dbReference type="SUPFAM" id="SSF51182">
    <property type="entry name" value="RmlC-like cupins"/>
    <property type="match status" value="1"/>
</dbReference>
<dbReference type="InterPro" id="IPR051610">
    <property type="entry name" value="GPI/OXD"/>
</dbReference>